<organism evidence="1 2">
    <name type="scientific">Auriscalpium vulgare</name>
    <dbReference type="NCBI Taxonomy" id="40419"/>
    <lineage>
        <taxon>Eukaryota</taxon>
        <taxon>Fungi</taxon>
        <taxon>Dikarya</taxon>
        <taxon>Basidiomycota</taxon>
        <taxon>Agaricomycotina</taxon>
        <taxon>Agaricomycetes</taxon>
        <taxon>Russulales</taxon>
        <taxon>Auriscalpiaceae</taxon>
        <taxon>Auriscalpium</taxon>
    </lineage>
</organism>
<evidence type="ECO:0000313" key="2">
    <source>
        <dbReference type="Proteomes" id="UP000814033"/>
    </source>
</evidence>
<gene>
    <name evidence="1" type="ORF">FA95DRAFT_518579</name>
</gene>
<comment type="caution">
    <text evidence="1">The sequence shown here is derived from an EMBL/GenBank/DDBJ whole genome shotgun (WGS) entry which is preliminary data.</text>
</comment>
<proteinExistence type="predicted"/>
<name>A0ACB8S3T0_9AGAM</name>
<sequence length="233" mass="25331">MPCKPGVGQKVAPVDGEGLVVDRGLRVVDIDSRVQVRDNDDGPCDDLVLARLDDVAALGQRRRGEQCGVGDHALPPRSPAHRLAQREQHDVLLRRPARQIESEQVPAKIGSRVTGKLTAHFKATPLGGRDGRLVSLIKKGVDRDGLETDGARVAMEDIESERDGIRVPMIRVPSHPPPSRLVLNVGVSGHATGDEIGGIRTTSHAELRSLALLRRAGNFGKRWHKKRSRSIAQ</sequence>
<dbReference type="Proteomes" id="UP000814033">
    <property type="component" value="Unassembled WGS sequence"/>
</dbReference>
<reference evidence="1" key="2">
    <citation type="journal article" date="2022" name="New Phytol.">
        <title>Evolutionary transition to the ectomycorrhizal habit in the genomes of a hyperdiverse lineage of mushroom-forming fungi.</title>
        <authorList>
            <person name="Looney B."/>
            <person name="Miyauchi S."/>
            <person name="Morin E."/>
            <person name="Drula E."/>
            <person name="Courty P.E."/>
            <person name="Kohler A."/>
            <person name="Kuo A."/>
            <person name="LaButti K."/>
            <person name="Pangilinan J."/>
            <person name="Lipzen A."/>
            <person name="Riley R."/>
            <person name="Andreopoulos W."/>
            <person name="He G."/>
            <person name="Johnson J."/>
            <person name="Nolan M."/>
            <person name="Tritt A."/>
            <person name="Barry K.W."/>
            <person name="Grigoriev I.V."/>
            <person name="Nagy L.G."/>
            <person name="Hibbett D."/>
            <person name="Henrissat B."/>
            <person name="Matheny P.B."/>
            <person name="Labbe J."/>
            <person name="Martin F.M."/>
        </authorList>
    </citation>
    <scope>NUCLEOTIDE SEQUENCE</scope>
    <source>
        <strain evidence="1">FP105234-sp</strain>
    </source>
</reference>
<protein>
    <submittedName>
        <fullName evidence="1">Uncharacterized protein</fullName>
    </submittedName>
</protein>
<dbReference type="EMBL" id="MU275858">
    <property type="protein sequence ID" value="KAI0050757.1"/>
    <property type="molecule type" value="Genomic_DNA"/>
</dbReference>
<reference evidence="1" key="1">
    <citation type="submission" date="2021-02" db="EMBL/GenBank/DDBJ databases">
        <authorList>
            <consortium name="DOE Joint Genome Institute"/>
            <person name="Ahrendt S."/>
            <person name="Looney B.P."/>
            <person name="Miyauchi S."/>
            <person name="Morin E."/>
            <person name="Drula E."/>
            <person name="Courty P.E."/>
            <person name="Chicoki N."/>
            <person name="Fauchery L."/>
            <person name="Kohler A."/>
            <person name="Kuo A."/>
            <person name="Labutti K."/>
            <person name="Pangilinan J."/>
            <person name="Lipzen A."/>
            <person name="Riley R."/>
            <person name="Andreopoulos W."/>
            <person name="He G."/>
            <person name="Johnson J."/>
            <person name="Barry K.W."/>
            <person name="Grigoriev I.V."/>
            <person name="Nagy L."/>
            <person name="Hibbett D."/>
            <person name="Henrissat B."/>
            <person name="Matheny P.B."/>
            <person name="Labbe J."/>
            <person name="Martin F."/>
        </authorList>
    </citation>
    <scope>NUCLEOTIDE SEQUENCE</scope>
    <source>
        <strain evidence="1">FP105234-sp</strain>
    </source>
</reference>
<keyword evidence="2" id="KW-1185">Reference proteome</keyword>
<evidence type="ECO:0000313" key="1">
    <source>
        <dbReference type="EMBL" id="KAI0050757.1"/>
    </source>
</evidence>
<accession>A0ACB8S3T0</accession>